<protein>
    <recommendedName>
        <fullName evidence="3">Reverse transcriptase domain-containing protein</fullName>
    </recommendedName>
</protein>
<organism evidence="1 2">
    <name type="scientific">Canna indica</name>
    <name type="common">Indian-shot</name>
    <dbReference type="NCBI Taxonomy" id="4628"/>
    <lineage>
        <taxon>Eukaryota</taxon>
        <taxon>Viridiplantae</taxon>
        <taxon>Streptophyta</taxon>
        <taxon>Embryophyta</taxon>
        <taxon>Tracheophyta</taxon>
        <taxon>Spermatophyta</taxon>
        <taxon>Magnoliopsida</taxon>
        <taxon>Liliopsida</taxon>
        <taxon>Zingiberales</taxon>
        <taxon>Cannaceae</taxon>
        <taxon>Canna</taxon>
    </lineage>
</organism>
<reference evidence="1 2" key="1">
    <citation type="submission" date="2023-10" db="EMBL/GenBank/DDBJ databases">
        <title>Chromosome-scale genome assembly provides insights into flower coloration mechanisms of Canna indica.</title>
        <authorList>
            <person name="Li C."/>
        </authorList>
    </citation>
    <scope>NUCLEOTIDE SEQUENCE [LARGE SCALE GENOMIC DNA]</scope>
    <source>
        <tissue evidence="1">Flower</tissue>
    </source>
</reference>
<name>A0AAQ3QCT8_9LILI</name>
<dbReference type="EMBL" id="CP136893">
    <property type="protein sequence ID" value="WOL04831.1"/>
    <property type="molecule type" value="Genomic_DNA"/>
</dbReference>
<dbReference type="Proteomes" id="UP001327560">
    <property type="component" value="Chromosome 4"/>
</dbReference>
<dbReference type="PANTHER" id="PTHR33116">
    <property type="entry name" value="REVERSE TRANSCRIPTASE ZINC-BINDING DOMAIN-CONTAINING PROTEIN-RELATED-RELATED"/>
    <property type="match status" value="1"/>
</dbReference>
<sequence>MIKKKISRGSIKPFKYKGIFVSHLFFADDILIFVKYDKYYCSKLLEIFNLYCLTTNQKINRQKSEVYFPSCCPGKIKEEVCNFLKIKEGVFPIKYLGANIVPKKVFVNLQCQMVDKVICKIGNWASKAISQTRNVTLINSYKNYHPWAHWNYSKNSWSFKGLHKKIQLLKEGLQMRVGNDEDISISRDPWISTIPLDKWPTFVNHVKVCRYEKLSELFLDKEWNCQLLHDLFGDELVHLICQIYVPAQNVKDKWTWGLNDKGKINCKIAYNYLKGKQDMIKALEIS</sequence>
<evidence type="ECO:0000313" key="2">
    <source>
        <dbReference type="Proteomes" id="UP001327560"/>
    </source>
</evidence>
<gene>
    <name evidence="1" type="ORF">Cni_G13553</name>
</gene>
<evidence type="ECO:0008006" key="3">
    <source>
        <dbReference type="Google" id="ProtNLM"/>
    </source>
</evidence>
<keyword evidence="2" id="KW-1185">Reference proteome</keyword>
<accession>A0AAQ3QCT8</accession>
<dbReference type="PANTHER" id="PTHR33116:SF86">
    <property type="entry name" value="REVERSE TRANSCRIPTASE DOMAIN-CONTAINING PROTEIN"/>
    <property type="match status" value="1"/>
</dbReference>
<evidence type="ECO:0000313" key="1">
    <source>
        <dbReference type="EMBL" id="WOL04831.1"/>
    </source>
</evidence>
<proteinExistence type="predicted"/>
<dbReference type="AlphaFoldDB" id="A0AAQ3QCT8"/>